<dbReference type="EMBL" id="MU268297">
    <property type="protein sequence ID" value="KAH7905008.1"/>
    <property type="molecule type" value="Genomic_DNA"/>
</dbReference>
<accession>A0ACB7ZXC5</accession>
<evidence type="ECO:0000313" key="2">
    <source>
        <dbReference type="Proteomes" id="UP000790377"/>
    </source>
</evidence>
<organism evidence="1 2">
    <name type="scientific">Hygrophoropsis aurantiaca</name>
    <dbReference type="NCBI Taxonomy" id="72124"/>
    <lineage>
        <taxon>Eukaryota</taxon>
        <taxon>Fungi</taxon>
        <taxon>Dikarya</taxon>
        <taxon>Basidiomycota</taxon>
        <taxon>Agaricomycotina</taxon>
        <taxon>Agaricomycetes</taxon>
        <taxon>Agaricomycetidae</taxon>
        <taxon>Boletales</taxon>
        <taxon>Coniophorineae</taxon>
        <taxon>Hygrophoropsidaceae</taxon>
        <taxon>Hygrophoropsis</taxon>
    </lineage>
</organism>
<keyword evidence="2" id="KW-1185">Reference proteome</keyword>
<name>A0ACB7ZXC5_9AGAM</name>
<reference evidence="1" key="1">
    <citation type="journal article" date="2021" name="New Phytol.">
        <title>Evolutionary innovations through gain and loss of genes in the ectomycorrhizal Boletales.</title>
        <authorList>
            <person name="Wu G."/>
            <person name="Miyauchi S."/>
            <person name="Morin E."/>
            <person name="Kuo A."/>
            <person name="Drula E."/>
            <person name="Varga T."/>
            <person name="Kohler A."/>
            <person name="Feng B."/>
            <person name="Cao Y."/>
            <person name="Lipzen A."/>
            <person name="Daum C."/>
            <person name="Hundley H."/>
            <person name="Pangilinan J."/>
            <person name="Johnson J."/>
            <person name="Barry K."/>
            <person name="LaButti K."/>
            <person name="Ng V."/>
            <person name="Ahrendt S."/>
            <person name="Min B."/>
            <person name="Choi I.G."/>
            <person name="Park H."/>
            <person name="Plett J.M."/>
            <person name="Magnuson J."/>
            <person name="Spatafora J.W."/>
            <person name="Nagy L.G."/>
            <person name="Henrissat B."/>
            <person name="Grigoriev I.V."/>
            <person name="Yang Z.L."/>
            <person name="Xu J."/>
            <person name="Martin F.M."/>
        </authorList>
    </citation>
    <scope>NUCLEOTIDE SEQUENCE</scope>
    <source>
        <strain evidence="1">ATCC 28755</strain>
    </source>
</reference>
<dbReference type="Proteomes" id="UP000790377">
    <property type="component" value="Unassembled WGS sequence"/>
</dbReference>
<proteinExistence type="predicted"/>
<gene>
    <name evidence="1" type="ORF">BJ138DRAFT_1018302</name>
</gene>
<feature type="non-terminal residue" evidence="1">
    <location>
        <position position="1"/>
    </location>
</feature>
<comment type="caution">
    <text evidence="1">The sequence shown here is derived from an EMBL/GenBank/DDBJ whole genome shotgun (WGS) entry which is preliminary data.</text>
</comment>
<evidence type="ECO:0000313" key="1">
    <source>
        <dbReference type="EMBL" id="KAH7905008.1"/>
    </source>
</evidence>
<sequence length="160" mass="18497">LRKLAFKIINSSTLLLPRWKLLLNQLQLTERLMPRDVRTRWNSTYDMLNFAIEYKAGLIAMSGDADNGLRQYEMSKKEWEIAEQLRDIFKDATLFFCRGTPSLATVIPAMDHINKILASQCANKKFVRPIRVALAMGKKTLDRYYNLTDASDVYRIAMGM</sequence>
<protein>
    <submittedName>
        <fullName evidence="1">Uncharacterized protein</fullName>
    </submittedName>
</protein>